<dbReference type="SUPFAM" id="SSF69318">
    <property type="entry name" value="Integrin alpha N-terminal domain"/>
    <property type="match status" value="1"/>
</dbReference>
<evidence type="ECO:0000256" key="4">
    <source>
        <dbReference type="ARBA" id="ARBA00022737"/>
    </source>
</evidence>
<keyword evidence="6" id="KW-0472">Membrane</keyword>
<dbReference type="GeneID" id="106152422"/>
<dbReference type="Gene3D" id="2.130.10.130">
    <property type="entry name" value="Integrin alpha, N-terminal"/>
    <property type="match status" value="1"/>
</dbReference>
<dbReference type="InterPro" id="IPR022385">
    <property type="entry name" value="Rhs_assc_core"/>
</dbReference>
<dbReference type="InterPro" id="IPR003284">
    <property type="entry name" value="Sal_SpvB"/>
</dbReference>
<dbReference type="InParanoid" id="A0A1S3H8I1"/>
<evidence type="ECO:0000256" key="5">
    <source>
        <dbReference type="ARBA" id="ARBA00023026"/>
    </source>
</evidence>
<keyword evidence="6" id="KW-1133">Transmembrane helix</keyword>
<dbReference type="Pfam" id="PF25023">
    <property type="entry name" value="TEN_YD-shell"/>
    <property type="match status" value="1"/>
</dbReference>
<keyword evidence="5" id="KW-0843">Virulence</keyword>
<organism evidence="10 11">
    <name type="scientific">Lingula anatina</name>
    <name type="common">Brachiopod</name>
    <name type="synonym">Lingula unguis</name>
    <dbReference type="NCBI Taxonomy" id="7574"/>
    <lineage>
        <taxon>Eukaryota</taxon>
        <taxon>Metazoa</taxon>
        <taxon>Spiralia</taxon>
        <taxon>Lophotrochozoa</taxon>
        <taxon>Brachiopoda</taxon>
        <taxon>Linguliformea</taxon>
        <taxon>Lingulata</taxon>
        <taxon>Lingulida</taxon>
        <taxon>Linguloidea</taxon>
        <taxon>Lingulidae</taxon>
        <taxon>Lingula</taxon>
    </lineage>
</organism>
<dbReference type="InterPro" id="IPR006530">
    <property type="entry name" value="YD"/>
</dbReference>
<reference evidence="11" key="1">
    <citation type="submission" date="2025-08" db="UniProtKB">
        <authorList>
            <consortium name="RefSeq"/>
        </authorList>
    </citation>
    <scope>IDENTIFICATION</scope>
    <source>
        <tissue evidence="11">Gonads</tissue>
    </source>
</reference>
<dbReference type="GO" id="GO:0005576">
    <property type="term" value="C:extracellular region"/>
    <property type="evidence" value="ECO:0007669"/>
    <property type="project" value="UniProtKB-SubCell"/>
</dbReference>
<keyword evidence="3 7" id="KW-0732">Signal</keyword>
<proteinExistence type="predicted"/>
<evidence type="ECO:0000256" key="2">
    <source>
        <dbReference type="ARBA" id="ARBA00022525"/>
    </source>
</evidence>
<dbReference type="Pfam" id="PF13517">
    <property type="entry name" value="FG-GAP_3"/>
    <property type="match status" value="2"/>
</dbReference>
<dbReference type="InterPro" id="IPR056823">
    <property type="entry name" value="TEN-like_YD-shell"/>
</dbReference>
<evidence type="ECO:0000256" key="1">
    <source>
        <dbReference type="ARBA" id="ARBA00004613"/>
    </source>
</evidence>
<dbReference type="Proteomes" id="UP000085678">
    <property type="component" value="Unplaced"/>
</dbReference>
<dbReference type="PANTHER" id="PTHR32305:SF17">
    <property type="entry name" value="TRNA NUCLEASE WAPA"/>
    <property type="match status" value="1"/>
</dbReference>
<dbReference type="STRING" id="7574.A0A1S3H8I1"/>
<feature type="transmembrane region" description="Helical" evidence="6">
    <location>
        <begin position="1735"/>
        <end position="1758"/>
    </location>
</feature>
<keyword evidence="6" id="KW-0812">Transmembrane</keyword>
<dbReference type="Pfam" id="PF05593">
    <property type="entry name" value="RHS_repeat"/>
    <property type="match status" value="3"/>
</dbReference>
<dbReference type="OMA" id="IAYTWLD"/>
<dbReference type="InterPro" id="IPR022045">
    <property type="entry name" value="TcdB_toxin_mid/N"/>
</dbReference>
<keyword evidence="10" id="KW-1185">Reference proteome</keyword>
<name>A0A1S3H8I1_LINAN</name>
<gene>
    <name evidence="11" type="primary">LOC106152422</name>
</gene>
<feature type="chain" id="PRO_5010360045" evidence="7">
    <location>
        <begin position="21"/>
        <end position="1993"/>
    </location>
</feature>
<dbReference type="PANTHER" id="PTHR32305">
    <property type="match status" value="1"/>
</dbReference>
<feature type="domain" description="Insecticide toxin TcdB middle/N-terminal" evidence="8">
    <location>
        <begin position="628"/>
        <end position="791"/>
    </location>
</feature>
<dbReference type="GO" id="GO:0005737">
    <property type="term" value="C:cytoplasm"/>
    <property type="evidence" value="ECO:0007669"/>
    <property type="project" value="InterPro"/>
</dbReference>
<evidence type="ECO:0000256" key="6">
    <source>
        <dbReference type="SAM" id="Phobius"/>
    </source>
</evidence>
<evidence type="ECO:0000313" key="10">
    <source>
        <dbReference type="Proteomes" id="UP000085678"/>
    </source>
</evidence>
<evidence type="ECO:0000256" key="7">
    <source>
        <dbReference type="SAM" id="SignalP"/>
    </source>
</evidence>
<dbReference type="OrthoDB" id="6151499at2759"/>
<keyword evidence="4" id="KW-0677">Repeat</keyword>
<accession>A0A1S3H8I1</accession>
<feature type="signal peptide" evidence="7">
    <location>
        <begin position="1"/>
        <end position="20"/>
    </location>
</feature>
<dbReference type="InterPro" id="IPR028994">
    <property type="entry name" value="Integrin_alpha_N"/>
</dbReference>
<dbReference type="NCBIfam" id="TIGR01643">
    <property type="entry name" value="YD_repeat_2x"/>
    <property type="match status" value="3"/>
</dbReference>
<dbReference type="InterPro" id="IPR031325">
    <property type="entry name" value="RHS_repeat"/>
</dbReference>
<sequence length="1993" mass="220498">MANRITALLSLLVFSSGGGAEYLVGNLEGELNVDKGEVHYKIPLDLPPGPNNIQPDLAMTYSSGAGNGPLGIGWGLSLDTAIARCGLTIAQDGEIRGIQNDLTDRFCLDGQRLVLVSGTYGLTDSEYRTEVNSYSKVVAKGHHGLGPDKFIVHTKDGRKLTFGSSFGSKLIGNGQQCVHKWSISRIEDRFGNGVDITYSQPETEAGVLHHIRYGISVVEFQYELRPDKTTAYLQGNILFSLTKRLKVIKVFNQNNLIRSYKYTYHPTGYGGSKQSVLTALHMCDSQDKCLKPLSFNYGNTLNLDYTFERSTHKLYKYGKNYGWETSKHPRFIRDMDGDGFADIVGFPNYGVFVSLNDGNGGFKTPTYWSQEFGYTSGWRVENHPRHLADVDGDGLLDVVGFANGGVYVSFNTGTGLKSSRHMTSAFGYSRGWRVSNHPRFVMDINNDGRADIVGFANDGVYVSLSQGNNFDSPKLWSNQFGYTAGGWRVENHPRFLRDVNGDKLLDVVGFAADGVYVALNLGSSFGPAQKWIGQYGYTAGGWRTQQHPRFVEDINGDGLADIIGMASDGVYVSFSTGKYFTTSRKWIADYGVSAGGWSVTDHPRFLRDVTGDGLLDIVGFASNGIYVSENTGASFAQKRLWISAYGKTAGGWTTADHPRRVVDINGDGLPDIVGFANHGVYTSVNKNMLPAVHGIQDSLNNKIKIEYSPLGKALMEGAYKRDNDAVYPQQDVVLSRHIVRRVLRDDGIGGEAKNVTTYKYGGYKVDLSGRGSLGYRWIEETNTNSKIQYNEYEQSFPLTGMLKSSRLDIAVSSGDVRKVKLATYSNNVTILSSGSPARLGVFPWTQITENWDLNLKLVSTDATRYENADAFGNIRSILRTISGDGDVFEQKTENAYNNNAAHWFIGQLTESSVTHSTPSYCDMTRRTKFEYDQNRGQLIRIRREPDHALELMTEYTYDKYGNQIAQSETAAESPQQKRTTRKMYQSTGIFPVATINAMGHNETYVYDAFGNLERLVGANGLITSWEYDSLGRKVRENRADGTSTTWQYLWASSPVNAAYKVTKQVSGHAPETKIFDAFDREIRKESQGFNGTMIYDAVEYASDGNLHRESFPYFSVSSPKWSVYKYDLLDRVIEKEEPAGDKTAITRYEYDALVTKTIDPLGHASSKKTDILGRVVQVTDNLGGMVKHRYDPLDRLVQTVDPNNYSIEMGYDILGYKTSMSDPNMGSWEYRHNAFGELIWQKDANGNVLQEEYDLLGRLVKRTEPEGVTTWSYDTKEKGIGKPGQINGPEGFHQEWDYDGHGREVSVSTVLNGTTLTIRTTYDAASRVNSQTYPNGAKVYRCYNSVGLLSKVKEASCSSADTTGMIWKAVNYDAAGRILDEIHGNGVQTKYSYDSGNRLTEILSRNRQAQKIRHSQYVFDENDNLVSRSDLSQGTTKSETFLYDSLDRLTRSSVRDPGNSYGFSQNWQYDESGNILSNDELGLNHFQYDPSRSNAVIRAGNHTYQYDQNGNVIRKDGIHIRWTSYNKPTSFNTASGHVVFKYGPDRSRYLKINHAGDRVVYFGKLYEHHTDSKGSKADVFVYGPMGRLLAIKSTKKFKTGETNTTSFVHSDYMGSIDTLTSPSGSVLERLSYNAFGKRRAGDWRQRQSVRPATTQRGYTGHEHVDELGLIHMNGRVYDPDVGRFLSPDPHIQDPYDTQSFNRYTYARNNPLKYKDPSGFFFKKIFRSVKKFVKKYWRPIVAVAVSALTFGAATPYAAAFIAANTALTGTAAAVASGVLAGAASGFVGGVVSTGNVKGGLQGVVGGAIFGGVGGYFGSTWNIQRVASQAVAGGTVSELTSGKFVDGFVMAGVTATSRYLYNKWVSYDVTWKKGSPSRYKCASCMPVKGMNNIGTQGEKPDTSWFKGWKPNFQEGGGLSRALNRVPGINAVSGLHDVFQVKLDRVPFSVGGVGARDIFNVPGMPVAAVITYAGLLDGPQSAALIIDESKKKKEGG</sequence>
<protein>
    <submittedName>
        <fullName evidence="11">Uncharacterized protein LOC106152422</fullName>
    </submittedName>
</protein>
<dbReference type="Pfam" id="PF12256">
    <property type="entry name" value="TcdB_toxin_midN"/>
    <property type="match status" value="1"/>
</dbReference>
<dbReference type="NCBIfam" id="TIGR03696">
    <property type="entry name" value="Rhs_assc_core"/>
    <property type="match status" value="1"/>
</dbReference>
<dbReference type="Pfam" id="PF03534">
    <property type="entry name" value="SpvB"/>
    <property type="match status" value="1"/>
</dbReference>
<evidence type="ECO:0000259" key="8">
    <source>
        <dbReference type="Pfam" id="PF12256"/>
    </source>
</evidence>
<keyword evidence="2" id="KW-0964">Secreted</keyword>
<evidence type="ECO:0000256" key="3">
    <source>
        <dbReference type="ARBA" id="ARBA00022729"/>
    </source>
</evidence>
<dbReference type="InterPro" id="IPR050708">
    <property type="entry name" value="T6SS_VgrG/RHS"/>
</dbReference>
<dbReference type="InterPro" id="IPR013517">
    <property type="entry name" value="FG-GAP"/>
</dbReference>
<evidence type="ECO:0000259" key="9">
    <source>
        <dbReference type="Pfam" id="PF25023"/>
    </source>
</evidence>
<evidence type="ECO:0000313" key="11">
    <source>
        <dbReference type="RefSeq" id="XP_013381439.1"/>
    </source>
</evidence>
<feature type="transmembrane region" description="Helical" evidence="6">
    <location>
        <begin position="1797"/>
        <end position="1816"/>
    </location>
</feature>
<dbReference type="KEGG" id="lak:106152422"/>
<feature type="domain" description="Teneurin-like YD-shell" evidence="9">
    <location>
        <begin position="1433"/>
        <end position="1710"/>
    </location>
</feature>
<dbReference type="Gene3D" id="2.180.10.10">
    <property type="entry name" value="RHS repeat-associated core"/>
    <property type="match status" value="2"/>
</dbReference>
<dbReference type="RefSeq" id="XP_013381439.1">
    <property type="nucleotide sequence ID" value="XM_013525985.1"/>
</dbReference>
<comment type="subcellular location">
    <subcellularLocation>
        <location evidence="1">Secreted</location>
    </subcellularLocation>
</comment>
<feature type="transmembrane region" description="Helical" evidence="6">
    <location>
        <begin position="1770"/>
        <end position="1791"/>
    </location>
</feature>